<dbReference type="RefSeq" id="WP_193447696.1">
    <property type="nucleotide sequence ID" value="NZ_SHOE01000009.1"/>
</dbReference>
<accession>A0ABX1HVT7</accession>
<dbReference type="InterPro" id="IPR038512">
    <property type="entry name" value="GpU-like_sf"/>
</dbReference>
<dbReference type="EMBL" id="SHOE01000009">
    <property type="protein sequence ID" value="NKJ68244.1"/>
    <property type="molecule type" value="Genomic_DNA"/>
</dbReference>
<reference evidence="1 2" key="1">
    <citation type="journal article" date="2019" name="Curr. Microbiol.">
        <title>Vibrio chemaguriensis sp. nov., from Sundarbans, Bay of Bengal.</title>
        <authorList>
            <person name="Ghosh A."/>
            <person name="Bhadury P."/>
        </authorList>
    </citation>
    <scope>NUCLEOTIDE SEQUENCE [LARGE SCALE GENOMIC DNA]</scope>
    <source>
        <strain evidence="1 2">Iso1</strain>
    </source>
</reference>
<dbReference type="Pfam" id="PF06141">
    <property type="entry name" value="Phage_tail_U"/>
    <property type="match status" value="1"/>
</dbReference>
<gene>
    <name evidence="1" type="ORF">EX191_10635</name>
</gene>
<evidence type="ECO:0000313" key="2">
    <source>
        <dbReference type="Proteomes" id="UP000778757"/>
    </source>
</evidence>
<proteinExistence type="predicted"/>
<name>A0ABX1HVT7_9VIBR</name>
<sequence length="149" mass="16847">MEINNAIRKQVVADLKAGLVDETGESIIATFFNGNPRYIAVPEFEAEENDTDIPAISVSVSEGQCVEEDFEEITWRSELTIRIYLVADNYTEQELDALGEEVLKIITKHYTANGLLDLCNRQSFGYAQDEEQPWGTLDLAFTIEYTEEV</sequence>
<dbReference type="Gene3D" id="3.30.70.1700">
    <property type="entry name" value="Phage minor tail protein U"/>
    <property type="match status" value="1"/>
</dbReference>
<evidence type="ECO:0008006" key="3">
    <source>
        <dbReference type="Google" id="ProtNLM"/>
    </source>
</evidence>
<dbReference type="InterPro" id="IPR009312">
    <property type="entry name" value="Phage_lambda_GpU-like"/>
</dbReference>
<organism evidence="1 2">
    <name type="scientific">Vibrio chemaguriensis</name>
    <dbReference type="NCBI Taxonomy" id="2527672"/>
    <lineage>
        <taxon>Bacteria</taxon>
        <taxon>Pseudomonadati</taxon>
        <taxon>Pseudomonadota</taxon>
        <taxon>Gammaproteobacteria</taxon>
        <taxon>Vibrionales</taxon>
        <taxon>Vibrionaceae</taxon>
        <taxon>Vibrio</taxon>
    </lineage>
</organism>
<comment type="caution">
    <text evidence="1">The sequence shown here is derived from an EMBL/GenBank/DDBJ whole genome shotgun (WGS) entry which is preliminary data.</text>
</comment>
<keyword evidence="2" id="KW-1185">Reference proteome</keyword>
<dbReference type="Proteomes" id="UP000778757">
    <property type="component" value="Unassembled WGS sequence"/>
</dbReference>
<evidence type="ECO:0000313" key="1">
    <source>
        <dbReference type="EMBL" id="NKJ68244.1"/>
    </source>
</evidence>
<dbReference type="SUPFAM" id="SSF143749">
    <property type="entry name" value="Phage tail protein-like"/>
    <property type="match status" value="1"/>
</dbReference>
<protein>
    <recommendedName>
        <fullName evidence="3">Phage tail protein</fullName>
    </recommendedName>
</protein>
<dbReference type="InterPro" id="IPR035934">
    <property type="entry name" value="Phage_tail_protein-like_sf"/>
</dbReference>